<gene>
    <name evidence="2" type="ORF">BGZ80_004901</name>
</gene>
<accession>A0A9P6SVN2</accession>
<keyword evidence="3" id="KW-1185">Reference proteome</keyword>
<reference evidence="2" key="1">
    <citation type="journal article" date="2020" name="Fungal Divers.">
        <title>Resolving the Mortierellaceae phylogeny through synthesis of multi-gene phylogenetics and phylogenomics.</title>
        <authorList>
            <person name="Vandepol N."/>
            <person name="Liber J."/>
            <person name="Desiro A."/>
            <person name="Na H."/>
            <person name="Kennedy M."/>
            <person name="Barry K."/>
            <person name="Grigoriev I.V."/>
            <person name="Miller A.N."/>
            <person name="O'Donnell K."/>
            <person name="Stajich J.E."/>
            <person name="Bonito G."/>
        </authorList>
    </citation>
    <scope>NUCLEOTIDE SEQUENCE</scope>
    <source>
        <strain evidence="2">NRRL 2769</strain>
    </source>
</reference>
<sequence length="584" mass="64589">MATPLDPFDTLCHKVFIANADTGFDQSPPIPTNEETALSLVSRAQVYEFPASYTIPASFTNTSLSTATAVTAPQDRRCYRIHLETIEDLTVQQSVYQILIEAIDPAALLELPFDRSLSGYSSKTRTESCESTLDTPVVLDMGQLSAPSEEEQGSTIVDQQPIENNNKTMLLVPTAEWLRMSGRVRFWREESHRIKSAKREVVLNGLLNERWKPLSSITVSSPPPTSGSLVAATIPPTSLPSPEPSNPSSTVSSLRSPISQEQSPGLTSRPSACKQAFQEHQLDTLAQFMTQFGEELSASSILKGLLIQRQLTEEKVLSWTFDRANLTEQKAEVTTAFLDLGARLGLELVEANIDWDANSTLNQATLNSTDSTATNVVVVTDGNKEKQSTDLTWTFGSKIDDRRLEYWIQNIQQSSLPVLKTDIPIDSTLPLSNPSLNQRQSQQDRKPNPVPAAILKRFLQDRHTIAAGSIQVLMTKVIPSEPSLNAPVTSVSEIPVVRDRSFVLVTSKYALSSTNTTSSSSGLFVHRVGKDVMSLARWASSCGGRLDWLWAWLFASFRKSRYRSSNINDEDSKRRSPRLNDDNV</sequence>
<feature type="compositionally biased region" description="Low complexity" evidence="1">
    <location>
        <begin position="215"/>
        <end position="230"/>
    </location>
</feature>
<dbReference type="AlphaFoldDB" id="A0A9P6SVN2"/>
<feature type="compositionally biased region" description="Low complexity" evidence="1">
    <location>
        <begin position="246"/>
        <end position="259"/>
    </location>
</feature>
<dbReference type="Proteomes" id="UP000703661">
    <property type="component" value="Unassembled WGS sequence"/>
</dbReference>
<proteinExistence type="predicted"/>
<feature type="compositionally biased region" description="Polar residues" evidence="1">
    <location>
        <begin position="260"/>
        <end position="270"/>
    </location>
</feature>
<feature type="region of interest" description="Disordered" evidence="1">
    <location>
        <begin position="215"/>
        <end position="272"/>
    </location>
</feature>
<organism evidence="2 3">
    <name type="scientific">Entomortierella chlamydospora</name>
    <dbReference type="NCBI Taxonomy" id="101097"/>
    <lineage>
        <taxon>Eukaryota</taxon>
        <taxon>Fungi</taxon>
        <taxon>Fungi incertae sedis</taxon>
        <taxon>Mucoromycota</taxon>
        <taxon>Mortierellomycotina</taxon>
        <taxon>Mortierellomycetes</taxon>
        <taxon>Mortierellales</taxon>
        <taxon>Mortierellaceae</taxon>
        <taxon>Entomortierella</taxon>
    </lineage>
</organism>
<comment type="caution">
    <text evidence="2">The sequence shown here is derived from an EMBL/GenBank/DDBJ whole genome shotgun (WGS) entry which is preliminary data.</text>
</comment>
<evidence type="ECO:0000256" key="1">
    <source>
        <dbReference type="SAM" id="MobiDB-lite"/>
    </source>
</evidence>
<protein>
    <submittedName>
        <fullName evidence="2">Uncharacterized protein</fullName>
    </submittedName>
</protein>
<name>A0A9P6SVN2_9FUNG</name>
<evidence type="ECO:0000313" key="3">
    <source>
        <dbReference type="Proteomes" id="UP000703661"/>
    </source>
</evidence>
<evidence type="ECO:0000313" key="2">
    <source>
        <dbReference type="EMBL" id="KAG0007244.1"/>
    </source>
</evidence>
<dbReference type="EMBL" id="JAAAID010002453">
    <property type="protein sequence ID" value="KAG0007244.1"/>
    <property type="molecule type" value="Genomic_DNA"/>
</dbReference>